<feature type="domain" description="Transcription factor CBF/NF-Y/archaeal histone" evidence="7">
    <location>
        <begin position="3"/>
        <end position="65"/>
    </location>
</feature>
<comment type="subcellular location">
    <subcellularLocation>
        <location evidence="1">Chromosome</location>
    </subcellularLocation>
    <subcellularLocation>
        <location evidence="2">Cytoplasm</location>
    </subcellularLocation>
</comment>
<dbReference type="EMBL" id="LHXL01000087">
    <property type="protein sequence ID" value="KXA88718.1"/>
    <property type="molecule type" value="Genomic_DNA"/>
</dbReference>
<dbReference type="InterPro" id="IPR050947">
    <property type="entry name" value="Archaeal_histone_HMF"/>
</dbReference>
<dbReference type="Gene3D" id="1.10.20.10">
    <property type="entry name" value="Histone, subunit A"/>
    <property type="match status" value="1"/>
</dbReference>
<dbReference type="Pfam" id="PF00808">
    <property type="entry name" value="CBFD_NFYB_HMF"/>
    <property type="match status" value="1"/>
</dbReference>
<sequence length="69" mass="7686">MVELPIAAVDRIIRRVGGQRVSESAARELAEVLEEKGMEIAGEATTLAEHAGRKTVRDEDIRLAMRKRE</sequence>
<dbReference type="InterPro" id="IPR009072">
    <property type="entry name" value="Histone-fold"/>
</dbReference>
<evidence type="ECO:0000313" key="9">
    <source>
        <dbReference type="Proteomes" id="UP000070589"/>
    </source>
</evidence>
<comment type="caution">
    <text evidence="8">The sequence shown here is derived from an EMBL/GenBank/DDBJ whole genome shotgun (WGS) entry which is preliminary data.</text>
</comment>
<dbReference type="Proteomes" id="UP000070589">
    <property type="component" value="Unassembled WGS sequence"/>
</dbReference>
<dbReference type="CDD" id="cd22909">
    <property type="entry name" value="HFD_archaea_histone-like"/>
    <property type="match status" value="1"/>
</dbReference>
<protein>
    <submittedName>
        <fullName evidence="8">Histone</fullName>
    </submittedName>
</protein>
<evidence type="ECO:0000256" key="5">
    <source>
        <dbReference type="ARBA" id="ARBA00022490"/>
    </source>
</evidence>
<organism evidence="8 9">
    <name type="scientific">candidate division MSBL1 archaeon SCGC-AAA259D14</name>
    <dbReference type="NCBI Taxonomy" id="1698261"/>
    <lineage>
        <taxon>Archaea</taxon>
        <taxon>Methanobacteriati</taxon>
        <taxon>Methanobacteriota</taxon>
        <taxon>candidate division MSBL1</taxon>
    </lineage>
</organism>
<evidence type="ECO:0000256" key="2">
    <source>
        <dbReference type="ARBA" id="ARBA00004496"/>
    </source>
</evidence>
<evidence type="ECO:0000256" key="4">
    <source>
        <dbReference type="ARBA" id="ARBA00022454"/>
    </source>
</evidence>
<evidence type="ECO:0000256" key="3">
    <source>
        <dbReference type="ARBA" id="ARBA00008264"/>
    </source>
</evidence>
<dbReference type="AlphaFoldDB" id="A0A133U3G2"/>
<evidence type="ECO:0000313" key="8">
    <source>
        <dbReference type="EMBL" id="KXA88718.1"/>
    </source>
</evidence>
<evidence type="ECO:0000256" key="6">
    <source>
        <dbReference type="ARBA" id="ARBA00023125"/>
    </source>
</evidence>
<name>A0A133U3G2_9EURY</name>
<dbReference type="GO" id="GO:0005737">
    <property type="term" value="C:cytoplasm"/>
    <property type="evidence" value="ECO:0007669"/>
    <property type="project" value="UniProtKB-SubCell"/>
</dbReference>
<keyword evidence="6" id="KW-0238">DNA-binding</keyword>
<keyword evidence="5" id="KW-0963">Cytoplasm</keyword>
<evidence type="ECO:0000256" key="1">
    <source>
        <dbReference type="ARBA" id="ARBA00004286"/>
    </source>
</evidence>
<dbReference type="InterPro" id="IPR050004">
    <property type="entry name" value="HmfB-like"/>
</dbReference>
<dbReference type="PANTHER" id="PTHR47828:SF1">
    <property type="entry name" value="ARCHAEAL HISTONE A"/>
    <property type="match status" value="1"/>
</dbReference>
<dbReference type="GO" id="GO:0046982">
    <property type="term" value="F:protein heterodimerization activity"/>
    <property type="evidence" value="ECO:0007669"/>
    <property type="project" value="InterPro"/>
</dbReference>
<dbReference type="PANTHER" id="PTHR47828">
    <property type="entry name" value="ARCHAEAL HISTONE A"/>
    <property type="match status" value="1"/>
</dbReference>
<gene>
    <name evidence="8" type="ORF">AKJ62_04610</name>
</gene>
<evidence type="ECO:0000259" key="7">
    <source>
        <dbReference type="Pfam" id="PF00808"/>
    </source>
</evidence>
<proteinExistence type="inferred from homology"/>
<dbReference type="SUPFAM" id="SSF47113">
    <property type="entry name" value="Histone-fold"/>
    <property type="match status" value="1"/>
</dbReference>
<keyword evidence="9" id="KW-1185">Reference proteome</keyword>
<dbReference type="InterPro" id="IPR003958">
    <property type="entry name" value="CBFA_NFYB_domain"/>
</dbReference>
<dbReference type="GO" id="GO:0003677">
    <property type="term" value="F:DNA binding"/>
    <property type="evidence" value="ECO:0007669"/>
    <property type="project" value="UniProtKB-KW"/>
</dbReference>
<dbReference type="NCBIfam" id="NF043032">
    <property type="entry name" value="archaea_histone"/>
    <property type="match status" value="1"/>
</dbReference>
<keyword evidence="4" id="KW-0158">Chromosome</keyword>
<accession>A0A133U3G2</accession>
<comment type="similarity">
    <text evidence="3">Belongs to the archaeal histone HMF family.</text>
</comment>
<dbReference type="GO" id="GO:0005694">
    <property type="term" value="C:chromosome"/>
    <property type="evidence" value="ECO:0007669"/>
    <property type="project" value="UniProtKB-SubCell"/>
</dbReference>
<reference evidence="8 9" key="1">
    <citation type="journal article" date="2016" name="Sci. Rep.">
        <title>Metabolic traits of an uncultured archaeal lineage -MSBL1- from brine pools of the Red Sea.</title>
        <authorList>
            <person name="Mwirichia R."/>
            <person name="Alam I."/>
            <person name="Rashid M."/>
            <person name="Vinu M."/>
            <person name="Ba-Alawi W."/>
            <person name="Anthony Kamau A."/>
            <person name="Kamanda Ngugi D."/>
            <person name="Goker M."/>
            <person name="Klenk H.P."/>
            <person name="Bajic V."/>
            <person name="Stingl U."/>
        </authorList>
    </citation>
    <scope>NUCLEOTIDE SEQUENCE [LARGE SCALE GENOMIC DNA]</scope>
    <source>
        <strain evidence="8">SCGC-AAA259D14</strain>
    </source>
</reference>